<organism evidence="2 3">
    <name type="scientific">Thermomonospora echinospora</name>
    <dbReference type="NCBI Taxonomy" id="1992"/>
    <lineage>
        <taxon>Bacteria</taxon>
        <taxon>Bacillati</taxon>
        <taxon>Actinomycetota</taxon>
        <taxon>Actinomycetes</taxon>
        <taxon>Streptosporangiales</taxon>
        <taxon>Thermomonosporaceae</taxon>
        <taxon>Thermomonospora</taxon>
    </lineage>
</organism>
<evidence type="ECO:0000313" key="2">
    <source>
        <dbReference type="EMBL" id="SEG45234.1"/>
    </source>
</evidence>
<protein>
    <recommendedName>
        <fullName evidence="4">DUF732 domain-containing protein</fullName>
    </recommendedName>
</protein>
<gene>
    <name evidence="2" type="ORF">SAMN04489712_105292</name>
</gene>
<evidence type="ECO:0000256" key="1">
    <source>
        <dbReference type="SAM" id="Phobius"/>
    </source>
</evidence>
<dbReference type="RefSeq" id="WP_103938267.1">
    <property type="nucleotide sequence ID" value="NZ_FNVO01000005.1"/>
</dbReference>
<keyword evidence="1" id="KW-0812">Transmembrane</keyword>
<evidence type="ECO:0008006" key="4">
    <source>
        <dbReference type="Google" id="ProtNLM"/>
    </source>
</evidence>
<keyword evidence="1" id="KW-1133">Transmembrane helix</keyword>
<keyword evidence="3" id="KW-1185">Reference proteome</keyword>
<keyword evidence="1" id="KW-0472">Membrane</keyword>
<sequence>MSEPTTRHQKAGAIITAGMIVILVVWALAAGRDESAAPPPVDLPLITSPTPSPTETALTALSDRERAFLEEMGEEEPYTSEHKGTLGNGWYACTGDDRDYLAGDEFPDVDGPPTAKILRDNPDESLYEAAITHLCPKYLPLLKKEQKRLEGSFEDGTWEVGEDIKPGTYRTDGGVTDCYWERSTGGGDTIDNNFVTNAPKGVTVTIAPSDGGFTSRDCGLWLRVD</sequence>
<accession>A0A1H6AAM2</accession>
<dbReference type="AlphaFoldDB" id="A0A1H6AAM2"/>
<reference evidence="3" key="1">
    <citation type="submission" date="2016-10" db="EMBL/GenBank/DDBJ databases">
        <authorList>
            <person name="Varghese N."/>
            <person name="Submissions S."/>
        </authorList>
    </citation>
    <scope>NUCLEOTIDE SEQUENCE [LARGE SCALE GENOMIC DNA]</scope>
    <source>
        <strain evidence="3">DSM 43163</strain>
    </source>
</reference>
<proteinExistence type="predicted"/>
<dbReference type="OrthoDB" id="166978at2"/>
<dbReference type="EMBL" id="FNVO01000005">
    <property type="protein sequence ID" value="SEG45234.1"/>
    <property type="molecule type" value="Genomic_DNA"/>
</dbReference>
<feature type="transmembrane region" description="Helical" evidence="1">
    <location>
        <begin position="12"/>
        <end position="29"/>
    </location>
</feature>
<dbReference type="Proteomes" id="UP000236723">
    <property type="component" value="Unassembled WGS sequence"/>
</dbReference>
<evidence type="ECO:0000313" key="3">
    <source>
        <dbReference type="Proteomes" id="UP000236723"/>
    </source>
</evidence>
<name>A0A1H6AAM2_9ACTN</name>